<feature type="chain" id="PRO_5037939033" evidence="10">
    <location>
        <begin position="20"/>
        <end position="446"/>
    </location>
</feature>
<dbReference type="InterPro" id="IPR050330">
    <property type="entry name" value="Bact_OuterMem_StrucFunc"/>
</dbReference>
<feature type="domain" description="OmpA-like" evidence="11">
    <location>
        <begin position="47"/>
        <end position="165"/>
    </location>
</feature>
<name>A0A916N7J7_9BACT</name>
<dbReference type="PRINTS" id="PR01021">
    <property type="entry name" value="OMPADOMAIN"/>
</dbReference>
<keyword evidence="2" id="KW-0813">Transport</keyword>
<evidence type="ECO:0000313" key="12">
    <source>
        <dbReference type="EMBL" id="CAG5009135.1"/>
    </source>
</evidence>
<dbReference type="Gene3D" id="3.30.1330.60">
    <property type="entry name" value="OmpA-like domain"/>
    <property type="match status" value="1"/>
</dbReference>
<sequence>MKKVYVFLFFLCILSGSVAGQKLRTSTAAPQQGLLETILDSLRKKPSMAGVRIKMKNINFETNSAAIKPVSKVYLDTIASVLNQLPSIVFEITGHTDNVGNAEANRKLSLNRAKSVRDYLVTIGRIRASRVSFQGYGSLRPVATNKTEFGKSQNRRVEMEFVGLDQTQKNEILFMNGQKEEVLFIYRDDANKKILYKLNESSPLLEVKTTEVSQIRFADGTSVVFQPIVREEIKQKFDDPTGDQNLSFTPSAPKPRKAFGVTVYGEGLYVIESLSKNWSDLNTGIGMLQGFGGGIQLSYFLTSKVGVTFQTGFSQWQVERKYVSMVPEKILQFTAEDKVTRIPLQVGLKLYPIRNIYFNPFGGGQLTKRTTKTSELHPNGLQTITTKGFIPAVGAAIGFEKYFGPVFLDVAAQYHYILNKDFSEITDPLHFAGLRIGIGFKSKEIK</sequence>
<keyword evidence="10" id="KW-0732">Signal</keyword>
<evidence type="ECO:0000256" key="1">
    <source>
        <dbReference type="ARBA" id="ARBA00004571"/>
    </source>
</evidence>
<proteinExistence type="predicted"/>
<reference evidence="12" key="1">
    <citation type="submission" date="2021-04" db="EMBL/GenBank/DDBJ databases">
        <authorList>
            <person name="Rodrigo-Torres L."/>
            <person name="Arahal R. D."/>
            <person name="Lucena T."/>
        </authorList>
    </citation>
    <scope>NUCLEOTIDE SEQUENCE</scope>
    <source>
        <strain evidence="12">CECT 9275</strain>
    </source>
</reference>
<dbReference type="InterPro" id="IPR006664">
    <property type="entry name" value="OMP_bac"/>
</dbReference>
<dbReference type="AlphaFoldDB" id="A0A916N7J7"/>
<dbReference type="GO" id="GO:0046930">
    <property type="term" value="C:pore complex"/>
    <property type="evidence" value="ECO:0007669"/>
    <property type="project" value="UniProtKB-KW"/>
</dbReference>
<gene>
    <name evidence="12" type="primary">pal_11</name>
    <name evidence="12" type="ORF">DYBT9275_04430</name>
</gene>
<dbReference type="PROSITE" id="PS51123">
    <property type="entry name" value="OMPA_2"/>
    <property type="match status" value="1"/>
</dbReference>
<dbReference type="GO" id="GO:0015288">
    <property type="term" value="F:porin activity"/>
    <property type="evidence" value="ECO:0007669"/>
    <property type="project" value="UniProtKB-KW"/>
</dbReference>
<keyword evidence="3" id="KW-1134">Transmembrane beta strand</keyword>
<protein>
    <submittedName>
        <fullName evidence="12">Peptidoglycan-associated lipoprotein</fullName>
    </submittedName>
</protein>
<keyword evidence="12" id="KW-0449">Lipoprotein</keyword>
<accession>A0A916N7J7</accession>
<keyword evidence="7 9" id="KW-0472">Membrane</keyword>
<dbReference type="EMBL" id="CAJRAF010000002">
    <property type="protein sequence ID" value="CAG5009135.1"/>
    <property type="molecule type" value="Genomic_DNA"/>
</dbReference>
<dbReference type="GO" id="GO:0009279">
    <property type="term" value="C:cell outer membrane"/>
    <property type="evidence" value="ECO:0007669"/>
    <property type="project" value="UniProtKB-SubCell"/>
</dbReference>
<keyword evidence="4" id="KW-0812">Transmembrane</keyword>
<organism evidence="12 13">
    <name type="scientific">Dyadobacter helix</name>
    <dbReference type="NCBI Taxonomy" id="2822344"/>
    <lineage>
        <taxon>Bacteria</taxon>
        <taxon>Pseudomonadati</taxon>
        <taxon>Bacteroidota</taxon>
        <taxon>Cytophagia</taxon>
        <taxon>Cytophagales</taxon>
        <taxon>Spirosomataceae</taxon>
        <taxon>Dyadobacter</taxon>
    </lineage>
</organism>
<comment type="subcellular location">
    <subcellularLocation>
        <location evidence="1">Cell outer membrane</location>
        <topology evidence="1">Multi-pass membrane protein</topology>
    </subcellularLocation>
</comment>
<evidence type="ECO:0000256" key="7">
    <source>
        <dbReference type="ARBA" id="ARBA00023136"/>
    </source>
</evidence>
<dbReference type="InterPro" id="IPR006665">
    <property type="entry name" value="OmpA-like"/>
</dbReference>
<keyword evidence="6" id="KW-0626">Porin</keyword>
<evidence type="ECO:0000256" key="8">
    <source>
        <dbReference type="ARBA" id="ARBA00023237"/>
    </source>
</evidence>
<dbReference type="GO" id="GO:0006811">
    <property type="term" value="P:monoatomic ion transport"/>
    <property type="evidence" value="ECO:0007669"/>
    <property type="project" value="UniProtKB-KW"/>
</dbReference>
<dbReference type="Proteomes" id="UP000680038">
    <property type="component" value="Unassembled WGS sequence"/>
</dbReference>
<evidence type="ECO:0000256" key="2">
    <source>
        <dbReference type="ARBA" id="ARBA00022448"/>
    </source>
</evidence>
<dbReference type="CDD" id="cd07185">
    <property type="entry name" value="OmpA_C-like"/>
    <property type="match status" value="1"/>
</dbReference>
<comment type="caution">
    <text evidence="12">The sequence shown here is derived from an EMBL/GenBank/DDBJ whole genome shotgun (WGS) entry which is preliminary data.</text>
</comment>
<dbReference type="PANTHER" id="PTHR30329">
    <property type="entry name" value="STATOR ELEMENT OF FLAGELLAR MOTOR COMPLEX"/>
    <property type="match status" value="1"/>
</dbReference>
<dbReference type="SUPFAM" id="SSF56925">
    <property type="entry name" value="OMPA-like"/>
    <property type="match status" value="1"/>
</dbReference>
<dbReference type="SUPFAM" id="SSF103088">
    <property type="entry name" value="OmpA-like"/>
    <property type="match status" value="1"/>
</dbReference>
<evidence type="ECO:0000256" key="10">
    <source>
        <dbReference type="SAM" id="SignalP"/>
    </source>
</evidence>
<dbReference type="Pfam" id="PF00691">
    <property type="entry name" value="OmpA"/>
    <property type="match status" value="1"/>
</dbReference>
<evidence type="ECO:0000256" key="5">
    <source>
        <dbReference type="ARBA" id="ARBA00023065"/>
    </source>
</evidence>
<evidence type="ECO:0000256" key="4">
    <source>
        <dbReference type="ARBA" id="ARBA00022692"/>
    </source>
</evidence>
<evidence type="ECO:0000259" key="11">
    <source>
        <dbReference type="PROSITE" id="PS51123"/>
    </source>
</evidence>
<dbReference type="PANTHER" id="PTHR30329:SF21">
    <property type="entry name" value="LIPOPROTEIN YIAD-RELATED"/>
    <property type="match status" value="1"/>
</dbReference>
<feature type="signal peptide" evidence="10">
    <location>
        <begin position="1"/>
        <end position="19"/>
    </location>
</feature>
<evidence type="ECO:0000313" key="13">
    <source>
        <dbReference type="Proteomes" id="UP000680038"/>
    </source>
</evidence>
<dbReference type="RefSeq" id="WP_215240802.1">
    <property type="nucleotide sequence ID" value="NZ_CAJRAF010000002.1"/>
</dbReference>
<evidence type="ECO:0000256" key="6">
    <source>
        <dbReference type="ARBA" id="ARBA00023114"/>
    </source>
</evidence>
<evidence type="ECO:0000256" key="9">
    <source>
        <dbReference type="PROSITE-ProRule" id="PRU00473"/>
    </source>
</evidence>
<evidence type="ECO:0000256" key="3">
    <source>
        <dbReference type="ARBA" id="ARBA00022452"/>
    </source>
</evidence>
<keyword evidence="8" id="KW-0998">Cell outer membrane</keyword>
<keyword evidence="5" id="KW-0406">Ion transport</keyword>
<dbReference type="InterPro" id="IPR036737">
    <property type="entry name" value="OmpA-like_sf"/>
</dbReference>
<dbReference type="InterPro" id="IPR011250">
    <property type="entry name" value="OMP/PagP_B-barrel"/>
</dbReference>
<keyword evidence="13" id="KW-1185">Reference proteome</keyword>